<dbReference type="EMBL" id="JAHLQN010000001">
    <property type="protein sequence ID" value="MBU5626014.1"/>
    <property type="molecule type" value="Genomic_DNA"/>
</dbReference>
<sequence>METLKSMGERLCALRREKHMRQADVAELLHVTQAHYQRVEKGKINIPTLTLCFLADYFGVTTDYLLGRTDER</sequence>
<dbReference type="SMART" id="SM00530">
    <property type="entry name" value="HTH_XRE"/>
    <property type="match status" value="1"/>
</dbReference>
<dbReference type="PROSITE" id="PS50943">
    <property type="entry name" value="HTH_CROC1"/>
    <property type="match status" value="1"/>
</dbReference>
<dbReference type="InterPro" id="IPR001387">
    <property type="entry name" value="Cro/C1-type_HTH"/>
</dbReference>
<protein>
    <submittedName>
        <fullName evidence="3">Helix-turn-helix domain-containing protein</fullName>
    </submittedName>
</protein>
<evidence type="ECO:0000313" key="3">
    <source>
        <dbReference type="EMBL" id="MBU5626014.1"/>
    </source>
</evidence>
<keyword evidence="4" id="KW-1185">Reference proteome</keyword>
<evidence type="ECO:0000256" key="1">
    <source>
        <dbReference type="ARBA" id="ARBA00023125"/>
    </source>
</evidence>
<name>A0ABS6F6V2_9FIRM</name>
<comment type="caution">
    <text evidence="3">The sequence shown here is derived from an EMBL/GenBank/DDBJ whole genome shotgun (WGS) entry which is preliminary data.</text>
</comment>
<accession>A0ABS6F6V2</accession>
<dbReference type="RefSeq" id="WP_216558835.1">
    <property type="nucleotide sequence ID" value="NZ_JAHLQN010000001.1"/>
</dbReference>
<dbReference type="Pfam" id="PF01381">
    <property type="entry name" value="HTH_3"/>
    <property type="match status" value="1"/>
</dbReference>
<keyword evidence="1" id="KW-0238">DNA-binding</keyword>
<organism evidence="3 4">
    <name type="scientific">Dysosmobacter acutus</name>
    <dbReference type="NCBI Taxonomy" id="2841504"/>
    <lineage>
        <taxon>Bacteria</taxon>
        <taxon>Bacillati</taxon>
        <taxon>Bacillota</taxon>
        <taxon>Clostridia</taxon>
        <taxon>Eubacteriales</taxon>
        <taxon>Oscillospiraceae</taxon>
        <taxon>Dysosmobacter</taxon>
    </lineage>
</organism>
<dbReference type="PANTHER" id="PTHR46558">
    <property type="entry name" value="TRACRIPTIONAL REGULATORY PROTEIN-RELATED-RELATED"/>
    <property type="match status" value="1"/>
</dbReference>
<dbReference type="PANTHER" id="PTHR46558:SF11">
    <property type="entry name" value="HTH-TYPE TRANSCRIPTIONAL REGULATOR XRE"/>
    <property type="match status" value="1"/>
</dbReference>
<reference evidence="3 4" key="1">
    <citation type="submission" date="2021-06" db="EMBL/GenBank/DDBJ databases">
        <authorList>
            <person name="Sun Q."/>
            <person name="Li D."/>
        </authorList>
    </citation>
    <scope>NUCLEOTIDE SEQUENCE [LARGE SCALE GENOMIC DNA]</scope>
    <source>
        <strain evidence="3 4">MSJ-2</strain>
    </source>
</reference>
<feature type="domain" description="HTH cro/C1-type" evidence="2">
    <location>
        <begin position="13"/>
        <end position="65"/>
    </location>
</feature>
<gene>
    <name evidence="3" type="ORF">KQI82_03545</name>
</gene>
<dbReference type="CDD" id="cd00093">
    <property type="entry name" value="HTH_XRE"/>
    <property type="match status" value="1"/>
</dbReference>
<evidence type="ECO:0000259" key="2">
    <source>
        <dbReference type="PROSITE" id="PS50943"/>
    </source>
</evidence>
<evidence type="ECO:0000313" key="4">
    <source>
        <dbReference type="Proteomes" id="UP000787672"/>
    </source>
</evidence>
<dbReference type="Proteomes" id="UP000787672">
    <property type="component" value="Unassembled WGS sequence"/>
</dbReference>
<proteinExistence type="predicted"/>